<proteinExistence type="predicted"/>
<dbReference type="EMBL" id="RAHH01000041">
    <property type="protein sequence ID" value="RJT34997.1"/>
    <property type="molecule type" value="Genomic_DNA"/>
</dbReference>
<keyword evidence="3" id="KW-1185">Reference proteome</keyword>
<name>A0A419N2J7_9GAMM</name>
<evidence type="ECO:0000259" key="1">
    <source>
        <dbReference type="PROSITE" id="PS51819"/>
    </source>
</evidence>
<organism evidence="2 3">
    <name type="scientific">Rahnella woolbedingensis</name>
    <dbReference type="NCBI Taxonomy" id="1510574"/>
    <lineage>
        <taxon>Bacteria</taxon>
        <taxon>Pseudomonadati</taxon>
        <taxon>Pseudomonadota</taxon>
        <taxon>Gammaproteobacteria</taxon>
        <taxon>Enterobacterales</taxon>
        <taxon>Yersiniaceae</taxon>
        <taxon>Rahnella</taxon>
    </lineage>
</organism>
<reference evidence="2 3" key="1">
    <citation type="submission" date="2018-09" db="EMBL/GenBank/DDBJ databases">
        <authorList>
            <person name="Le Fleche-Mateos A."/>
        </authorList>
    </citation>
    <scope>NUCLEOTIDE SEQUENCE [LARGE SCALE GENOMIC DNA]</scope>
    <source>
        <strain evidence="2 3">DSM 27399</strain>
    </source>
</reference>
<sequence>MRITEIDHIHVYVKDIEQAEHCYNEILGFSRDNSLYFWFEQGGPLVIKNNGASLSLFRRKNQHPGHTMAFSVGATAFIELIPTLKDRRIAFTVGDHAVSMSIYFSDLSDNKIEITTYEYLNAKQILDSAA</sequence>
<comment type="caution">
    <text evidence="2">The sequence shown here is derived from an EMBL/GenBank/DDBJ whole genome shotgun (WGS) entry which is preliminary data.</text>
</comment>
<dbReference type="Pfam" id="PF00903">
    <property type="entry name" value="Glyoxalase"/>
    <property type="match status" value="1"/>
</dbReference>
<dbReference type="RefSeq" id="WP_120135054.1">
    <property type="nucleotide sequence ID" value="NZ_RAHH01000041.1"/>
</dbReference>
<dbReference type="OrthoDB" id="9795618at2"/>
<dbReference type="InterPro" id="IPR029068">
    <property type="entry name" value="Glyas_Bleomycin-R_OHBP_Dase"/>
</dbReference>
<dbReference type="Gene3D" id="3.10.180.10">
    <property type="entry name" value="2,3-Dihydroxybiphenyl 1,2-Dioxygenase, domain 1"/>
    <property type="match status" value="1"/>
</dbReference>
<dbReference type="AlphaFoldDB" id="A0A419N2J7"/>
<dbReference type="InterPro" id="IPR004360">
    <property type="entry name" value="Glyas_Fos-R_dOase_dom"/>
</dbReference>
<dbReference type="SUPFAM" id="SSF54593">
    <property type="entry name" value="Glyoxalase/Bleomycin resistance protein/Dihydroxybiphenyl dioxygenase"/>
    <property type="match status" value="1"/>
</dbReference>
<dbReference type="PROSITE" id="PS51819">
    <property type="entry name" value="VOC"/>
    <property type="match status" value="1"/>
</dbReference>
<dbReference type="InterPro" id="IPR037523">
    <property type="entry name" value="VOC_core"/>
</dbReference>
<dbReference type="Proteomes" id="UP000284908">
    <property type="component" value="Unassembled WGS sequence"/>
</dbReference>
<accession>A0A419N2J7</accession>
<gene>
    <name evidence="2" type="ORF">D6C13_23350</name>
</gene>
<protein>
    <submittedName>
        <fullName evidence="2">VOC family protein</fullName>
    </submittedName>
</protein>
<feature type="domain" description="VOC" evidence="1">
    <location>
        <begin position="5"/>
        <end position="117"/>
    </location>
</feature>
<evidence type="ECO:0000313" key="3">
    <source>
        <dbReference type="Proteomes" id="UP000284908"/>
    </source>
</evidence>
<evidence type="ECO:0000313" key="2">
    <source>
        <dbReference type="EMBL" id="RJT34997.1"/>
    </source>
</evidence>